<comment type="similarity">
    <text evidence="8">Belongs to the QueC family.</text>
</comment>
<evidence type="ECO:0000256" key="9">
    <source>
        <dbReference type="ARBA" id="ARBA00039149"/>
    </source>
</evidence>
<proteinExistence type="inferred from homology"/>
<dbReference type="OrthoDB" id="9789567at2"/>
<protein>
    <recommendedName>
        <fullName evidence="9">7-cyano-7-deazaguanine synthase</fullName>
        <ecNumber evidence="9">6.3.4.20</ecNumber>
    </recommendedName>
</protein>
<dbReference type="GO" id="GO:0046872">
    <property type="term" value="F:metal ion binding"/>
    <property type="evidence" value="ECO:0007669"/>
    <property type="project" value="UniProtKB-KW"/>
</dbReference>
<dbReference type="GO" id="GO:0016874">
    <property type="term" value="F:ligase activity"/>
    <property type="evidence" value="ECO:0007669"/>
    <property type="project" value="UniProtKB-KW"/>
</dbReference>
<dbReference type="EMBL" id="AMXF01000041">
    <property type="protein sequence ID" value="ENO97586.1"/>
    <property type="molecule type" value="Genomic_DNA"/>
</dbReference>
<keyword evidence="12" id="KW-1185">Reference proteome</keyword>
<evidence type="ECO:0000256" key="3">
    <source>
        <dbReference type="ARBA" id="ARBA00022723"/>
    </source>
</evidence>
<comment type="catalytic activity">
    <reaction evidence="10">
        <text>7-carboxy-7-carbaguanine + NH4(+) + 2 ATP = 7-cyano-7-carbaguanine + 2 AMP + 2 diphosphate + 2 H(+)</text>
        <dbReference type="Rhea" id="RHEA:27982"/>
        <dbReference type="ChEBI" id="CHEBI:15378"/>
        <dbReference type="ChEBI" id="CHEBI:28938"/>
        <dbReference type="ChEBI" id="CHEBI:30616"/>
        <dbReference type="ChEBI" id="CHEBI:33019"/>
        <dbReference type="ChEBI" id="CHEBI:45075"/>
        <dbReference type="ChEBI" id="CHEBI:61036"/>
        <dbReference type="ChEBI" id="CHEBI:456215"/>
        <dbReference type="EC" id="6.3.4.20"/>
    </reaction>
</comment>
<gene>
    <name evidence="11" type="ORF">C667_08283</name>
</gene>
<evidence type="ECO:0000256" key="5">
    <source>
        <dbReference type="ARBA" id="ARBA00022785"/>
    </source>
</evidence>
<evidence type="ECO:0000256" key="2">
    <source>
        <dbReference type="ARBA" id="ARBA00022598"/>
    </source>
</evidence>
<keyword evidence="7" id="KW-0067">ATP-binding</keyword>
<evidence type="ECO:0000256" key="4">
    <source>
        <dbReference type="ARBA" id="ARBA00022741"/>
    </source>
</evidence>
<dbReference type="Pfam" id="PF06508">
    <property type="entry name" value="QueC"/>
    <property type="match status" value="2"/>
</dbReference>
<organism evidence="11 12">
    <name type="scientific">Thauera phenylacetica B4P</name>
    <dbReference type="NCBI Taxonomy" id="1234382"/>
    <lineage>
        <taxon>Bacteria</taxon>
        <taxon>Pseudomonadati</taxon>
        <taxon>Pseudomonadota</taxon>
        <taxon>Betaproteobacteria</taxon>
        <taxon>Rhodocyclales</taxon>
        <taxon>Zoogloeaceae</taxon>
        <taxon>Thauera</taxon>
    </lineage>
</organism>
<comment type="pathway">
    <text evidence="1">Purine metabolism; 7-cyano-7-deazaguanine biosynthesis.</text>
</comment>
<evidence type="ECO:0000256" key="1">
    <source>
        <dbReference type="ARBA" id="ARBA00005061"/>
    </source>
</evidence>
<dbReference type="PANTHER" id="PTHR42914">
    <property type="entry name" value="7-CYANO-7-DEAZAGUANINE SYNTHASE"/>
    <property type="match status" value="1"/>
</dbReference>
<keyword evidence="3" id="KW-0479">Metal-binding</keyword>
<evidence type="ECO:0000256" key="10">
    <source>
        <dbReference type="ARBA" id="ARBA00047890"/>
    </source>
</evidence>
<dbReference type="GO" id="GO:0008616">
    <property type="term" value="P:tRNA queuosine(34) biosynthetic process"/>
    <property type="evidence" value="ECO:0007669"/>
    <property type="project" value="UniProtKB-KW"/>
</dbReference>
<keyword evidence="5" id="KW-0671">Queuosine biosynthesis</keyword>
<sequence>MERSRHATVLMSGGIDSAACAAFLIDQGLEVSAVFVDHGQAAADFERSAVRSLAIALEIQVQELALTGAAPFGCGELVGRNAFLVFSAILATRARSSRIALGLHAGTPYYDCSPAFVDTINRSVAEYTDNAVRVVAPFIEWTKREVYDYFIHAGLPIEMTYSCEYGGAPTCGRCASCQDRKALQC</sequence>
<keyword evidence="4" id="KW-0547">Nucleotide-binding</keyword>
<dbReference type="InterPro" id="IPR014729">
    <property type="entry name" value="Rossmann-like_a/b/a_fold"/>
</dbReference>
<reference evidence="11 12" key="1">
    <citation type="submission" date="2012-09" db="EMBL/GenBank/DDBJ databases">
        <title>Draft Genome Sequences of 6 Strains from Genus Thauera.</title>
        <authorList>
            <person name="Liu B."/>
            <person name="Shapleigh J.P."/>
            <person name="Frostegard A.H."/>
        </authorList>
    </citation>
    <scope>NUCLEOTIDE SEQUENCE [LARGE SCALE GENOMIC DNA]</scope>
    <source>
        <strain evidence="11 12">B4P</strain>
    </source>
</reference>
<keyword evidence="2" id="KW-0436">Ligase</keyword>
<evidence type="ECO:0000256" key="8">
    <source>
        <dbReference type="ARBA" id="ARBA00037993"/>
    </source>
</evidence>
<dbReference type="GO" id="GO:0005524">
    <property type="term" value="F:ATP binding"/>
    <property type="evidence" value="ECO:0007669"/>
    <property type="project" value="UniProtKB-KW"/>
</dbReference>
<dbReference type="PANTHER" id="PTHR42914:SF1">
    <property type="entry name" value="7-CYANO-7-DEAZAGUANINE SYNTHASE"/>
    <property type="match status" value="1"/>
</dbReference>
<dbReference type="Proteomes" id="UP000013047">
    <property type="component" value="Unassembled WGS sequence"/>
</dbReference>
<evidence type="ECO:0000256" key="6">
    <source>
        <dbReference type="ARBA" id="ARBA00022833"/>
    </source>
</evidence>
<dbReference type="AlphaFoldDB" id="N6YTH5"/>
<accession>N6YTH5</accession>
<keyword evidence="6" id="KW-0862">Zinc</keyword>
<dbReference type="Gene3D" id="3.40.50.620">
    <property type="entry name" value="HUPs"/>
    <property type="match status" value="1"/>
</dbReference>
<evidence type="ECO:0000256" key="7">
    <source>
        <dbReference type="ARBA" id="ARBA00022840"/>
    </source>
</evidence>
<evidence type="ECO:0000313" key="12">
    <source>
        <dbReference type="Proteomes" id="UP000013047"/>
    </source>
</evidence>
<dbReference type="InterPro" id="IPR018317">
    <property type="entry name" value="QueC"/>
</dbReference>
<evidence type="ECO:0000313" key="11">
    <source>
        <dbReference type="EMBL" id="ENO97586.1"/>
    </source>
</evidence>
<dbReference type="SUPFAM" id="SSF52402">
    <property type="entry name" value="Adenine nucleotide alpha hydrolases-like"/>
    <property type="match status" value="1"/>
</dbReference>
<comment type="caution">
    <text evidence="11">The sequence shown here is derived from an EMBL/GenBank/DDBJ whole genome shotgun (WGS) entry which is preliminary data.</text>
</comment>
<dbReference type="EC" id="6.3.4.20" evidence="9"/>
<name>N6YTH5_9RHOO</name>